<evidence type="ECO:0000313" key="1">
    <source>
        <dbReference type="EMBL" id="KPL47795.1"/>
    </source>
</evidence>
<dbReference type="PATRIC" id="fig|53413.25.peg.2032"/>
<evidence type="ECO:0000313" key="2">
    <source>
        <dbReference type="Proteomes" id="UP000054035"/>
    </source>
</evidence>
<accession>A0A0P6VPB1</accession>
<comment type="caution">
    <text evidence="1">The sequence shown here is derived from an EMBL/GenBank/DDBJ whole genome shotgun (WGS) entry which is preliminary data.</text>
</comment>
<proteinExistence type="predicted"/>
<protein>
    <submittedName>
        <fullName evidence="1">Uncharacterized protein</fullName>
    </submittedName>
</protein>
<sequence length="65" mass="7378">MMKTTAVARTLTCVGDTARLLRFGSIGRRPIRWRMETGAMTIFKRAACGKSIAHRRDGELLQRQQ</sequence>
<name>A0A0P6VPB1_9XANT</name>
<dbReference type="EMBL" id="JFAQ01000214">
    <property type="protein sequence ID" value="KPL47795.1"/>
    <property type="molecule type" value="Genomic_DNA"/>
</dbReference>
<dbReference type="AlphaFoldDB" id="A0A0P6VPB1"/>
<reference evidence="1 2" key="1">
    <citation type="submission" date="2014-02" db="EMBL/GenBank/DDBJ databases">
        <title>Genome sequence of Xanthomonas axonopodis DSM 3585 (T).</title>
        <authorList>
            <person name="Midha S."/>
            <person name="Patil P.B."/>
        </authorList>
    </citation>
    <scope>NUCLEOTIDE SEQUENCE [LARGE SCALE GENOMIC DNA]</scope>
    <source>
        <strain evidence="1 2">DSM 3585</strain>
    </source>
</reference>
<gene>
    <name evidence="1" type="ORF">XAXN_17580</name>
</gene>
<dbReference type="Proteomes" id="UP000054035">
    <property type="component" value="Unassembled WGS sequence"/>
</dbReference>
<organism evidence="1 2">
    <name type="scientific">Xanthomonas axonopodis</name>
    <dbReference type="NCBI Taxonomy" id="53413"/>
    <lineage>
        <taxon>Bacteria</taxon>
        <taxon>Pseudomonadati</taxon>
        <taxon>Pseudomonadota</taxon>
        <taxon>Gammaproteobacteria</taxon>
        <taxon>Lysobacterales</taxon>
        <taxon>Lysobacteraceae</taxon>
        <taxon>Xanthomonas</taxon>
    </lineage>
</organism>